<dbReference type="PANTHER" id="PTHR30537:SF5">
    <property type="entry name" value="HTH-TYPE TRANSCRIPTIONAL ACTIVATOR TTDR-RELATED"/>
    <property type="match status" value="1"/>
</dbReference>
<keyword evidence="7" id="KW-1185">Reference proteome</keyword>
<dbReference type="SUPFAM" id="SSF46785">
    <property type="entry name" value="Winged helix' DNA-binding domain"/>
    <property type="match status" value="1"/>
</dbReference>
<dbReference type="PRINTS" id="PR00039">
    <property type="entry name" value="HTHLYSR"/>
</dbReference>
<comment type="caution">
    <text evidence="6">The sequence shown here is derived from an EMBL/GenBank/DDBJ whole genome shotgun (WGS) entry which is preliminary data.</text>
</comment>
<dbReference type="InterPro" id="IPR036390">
    <property type="entry name" value="WH_DNA-bd_sf"/>
</dbReference>
<sequence>MTKPSAPSQTTALAAGLTDRIELMQTFVRIVEAGSLSAAASQLGTTQPTISRRLQTLERSLGVRLLQRSTHAMKLTDDGERCYERAKDLLAGWDEFESDLRGARLQAEGSLRVVVPHAFGQKQLIGPLTEFMRRHPLVMVEWLLHDRAADFISQGIDCAIQVGEVHDPSVVAIHLAEVPRMTVAAPSLLEGRPLPQHPADLAALPWIAIPAFYRREVTLTHARTGEQKHISFRPHLVTDSLYALRNTAIEGMGVAVGSSWILAEDVAAGRLVQLLPEWEPAPLPVSLLYPYARFYPARLRHFIDTMKEAMPGAVRGAVGWDALARRKTAPNQGD</sequence>
<accession>A0ABW8F1Y0</accession>
<evidence type="ECO:0000256" key="1">
    <source>
        <dbReference type="ARBA" id="ARBA00009437"/>
    </source>
</evidence>
<reference evidence="6 7" key="1">
    <citation type="submission" date="2024-10" db="EMBL/GenBank/DDBJ databases">
        <title>The Natural Products Discovery Center: Release of the First 8490 Sequenced Strains for Exploring Actinobacteria Biosynthetic Diversity.</title>
        <authorList>
            <person name="Kalkreuter E."/>
            <person name="Kautsar S.A."/>
            <person name="Yang D."/>
            <person name="Bader C.D."/>
            <person name="Teijaro C.N."/>
            <person name="Fluegel L."/>
            <person name="Davis C.M."/>
            <person name="Simpson J.R."/>
            <person name="Lauterbach L."/>
            <person name="Steele A.D."/>
            <person name="Gui C."/>
            <person name="Meng S."/>
            <person name="Li G."/>
            <person name="Viehrig K."/>
            <person name="Ye F."/>
            <person name="Su P."/>
            <person name="Kiefer A.F."/>
            <person name="Nichols A."/>
            <person name="Cepeda A.J."/>
            <person name="Yan W."/>
            <person name="Fan B."/>
            <person name="Jiang Y."/>
            <person name="Adhikari A."/>
            <person name="Zheng C.-J."/>
            <person name="Schuster L."/>
            <person name="Cowan T.M."/>
            <person name="Smanski M.J."/>
            <person name="Chevrette M.G."/>
            <person name="De Carvalho L.P.S."/>
            <person name="Shen B."/>
        </authorList>
    </citation>
    <scope>NUCLEOTIDE SEQUENCE [LARGE SCALE GENOMIC DNA]</scope>
    <source>
        <strain evidence="6 7">NPDC087045</strain>
    </source>
</reference>
<evidence type="ECO:0000256" key="2">
    <source>
        <dbReference type="ARBA" id="ARBA00023015"/>
    </source>
</evidence>
<evidence type="ECO:0000259" key="5">
    <source>
        <dbReference type="PROSITE" id="PS50931"/>
    </source>
</evidence>
<comment type="similarity">
    <text evidence="1">Belongs to the LysR transcriptional regulatory family.</text>
</comment>
<dbReference type="Pfam" id="PF03466">
    <property type="entry name" value="LysR_substrate"/>
    <property type="match status" value="1"/>
</dbReference>
<dbReference type="InterPro" id="IPR036388">
    <property type="entry name" value="WH-like_DNA-bd_sf"/>
</dbReference>
<proteinExistence type="inferred from homology"/>
<dbReference type="Pfam" id="PF00126">
    <property type="entry name" value="HTH_1"/>
    <property type="match status" value="1"/>
</dbReference>
<dbReference type="SUPFAM" id="SSF53850">
    <property type="entry name" value="Periplasmic binding protein-like II"/>
    <property type="match status" value="1"/>
</dbReference>
<name>A0ABW8F1Y0_9BURK</name>
<evidence type="ECO:0000313" key="7">
    <source>
        <dbReference type="Proteomes" id="UP001617427"/>
    </source>
</evidence>
<protein>
    <submittedName>
        <fullName evidence="6">LysR substrate-binding domain-containing protein</fullName>
    </submittedName>
</protein>
<evidence type="ECO:0000256" key="4">
    <source>
        <dbReference type="ARBA" id="ARBA00023163"/>
    </source>
</evidence>
<dbReference type="PANTHER" id="PTHR30537">
    <property type="entry name" value="HTH-TYPE TRANSCRIPTIONAL REGULATOR"/>
    <property type="match status" value="1"/>
</dbReference>
<dbReference type="Gene3D" id="3.40.190.290">
    <property type="match status" value="1"/>
</dbReference>
<organism evidence="6 7">
    <name type="scientific">Herbaspirillum chlorophenolicum</name>
    <dbReference type="NCBI Taxonomy" id="211589"/>
    <lineage>
        <taxon>Bacteria</taxon>
        <taxon>Pseudomonadati</taxon>
        <taxon>Pseudomonadota</taxon>
        <taxon>Betaproteobacteria</taxon>
        <taxon>Burkholderiales</taxon>
        <taxon>Oxalobacteraceae</taxon>
        <taxon>Herbaspirillum</taxon>
    </lineage>
</organism>
<evidence type="ECO:0000256" key="3">
    <source>
        <dbReference type="ARBA" id="ARBA00023125"/>
    </source>
</evidence>
<evidence type="ECO:0000313" key="6">
    <source>
        <dbReference type="EMBL" id="MFJ3047297.1"/>
    </source>
</evidence>
<feature type="domain" description="HTH lysR-type" evidence="5">
    <location>
        <begin position="19"/>
        <end position="76"/>
    </location>
</feature>
<dbReference type="InterPro" id="IPR005119">
    <property type="entry name" value="LysR_subst-bd"/>
</dbReference>
<dbReference type="PROSITE" id="PS50931">
    <property type="entry name" value="HTH_LYSR"/>
    <property type="match status" value="1"/>
</dbReference>
<dbReference type="CDD" id="cd08422">
    <property type="entry name" value="PBP2_CrgA_like"/>
    <property type="match status" value="1"/>
</dbReference>
<keyword evidence="2" id="KW-0805">Transcription regulation</keyword>
<dbReference type="InterPro" id="IPR000847">
    <property type="entry name" value="LysR_HTH_N"/>
</dbReference>
<dbReference type="EMBL" id="JBIUZV010000009">
    <property type="protein sequence ID" value="MFJ3047297.1"/>
    <property type="molecule type" value="Genomic_DNA"/>
</dbReference>
<dbReference type="RefSeq" id="WP_402701859.1">
    <property type="nucleotide sequence ID" value="NZ_JBIUZV010000009.1"/>
</dbReference>
<keyword evidence="3" id="KW-0238">DNA-binding</keyword>
<dbReference type="Proteomes" id="UP001617427">
    <property type="component" value="Unassembled WGS sequence"/>
</dbReference>
<keyword evidence="4" id="KW-0804">Transcription</keyword>
<dbReference type="InterPro" id="IPR058163">
    <property type="entry name" value="LysR-type_TF_proteobact-type"/>
</dbReference>
<dbReference type="Gene3D" id="1.10.10.10">
    <property type="entry name" value="Winged helix-like DNA-binding domain superfamily/Winged helix DNA-binding domain"/>
    <property type="match status" value="1"/>
</dbReference>
<gene>
    <name evidence="6" type="ORF">ACIPEN_15825</name>
</gene>